<proteinExistence type="predicted"/>
<gene>
    <name evidence="4" type="primary">cpaB</name>
    <name evidence="4" type="ORF">E3T25_16475</name>
</gene>
<comment type="caution">
    <text evidence="4">The sequence shown here is derived from an EMBL/GenBank/DDBJ whole genome shotgun (WGS) entry which is preliminary data.</text>
</comment>
<organism evidence="4 5">
    <name type="scientific">Cryobacterium sandaracinum</name>
    <dbReference type="NCBI Taxonomy" id="1259247"/>
    <lineage>
        <taxon>Bacteria</taxon>
        <taxon>Bacillati</taxon>
        <taxon>Actinomycetota</taxon>
        <taxon>Actinomycetes</taxon>
        <taxon>Micrococcales</taxon>
        <taxon>Microbacteriaceae</taxon>
        <taxon>Cryobacterium</taxon>
    </lineage>
</organism>
<evidence type="ECO:0000313" key="4">
    <source>
        <dbReference type="EMBL" id="TFC98848.1"/>
    </source>
</evidence>
<feature type="transmembrane region" description="Helical" evidence="2">
    <location>
        <begin position="33"/>
        <end position="54"/>
    </location>
</feature>
<feature type="region of interest" description="Disordered" evidence="1">
    <location>
        <begin position="1"/>
        <end position="25"/>
    </location>
</feature>
<protein>
    <submittedName>
        <fullName evidence="4">Flp pilus assembly protein CpaB</fullName>
    </submittedName>
</protein>
<keyword evidence="2" id="KW-0812">Transmembrane</keyword>
<evidence type="ECO:0000256" key="2">
    <source>
        <dbReference type="SAM" id="Phobius"/>
    </source>
</evidence>
<keyword evidence="2" id="KW-1133">Transmembrane helix</keyword>
<reference evidence="4 5" key="1">
    <citation type="submission" date="2019-03" db="EMBL/GenBank/DDBJ databases">
        <title>Genomics of glacier-inhabiting Cryobacterium strains.</title>
        <authorList>
            <person name="Liu Q."/>
            <person name="Xin Y.-H."/>
        </authorList>
    </citation>
    <scope>NUCLEOTIDE SEQUENCE [LARGE SCALE GENOMIC DNA]</scope>
    <source>
        <strain evidence="4 5">TMT2-16</strain>
    </source>
</reference>
<dbReference type="Pfam" id="PF16976">
    <property type="entry name" value="RcpC"/>
    <property type="match status" value="1"/>
</dbReference>
<keyword evidence="2" id="KW-0472">Membrane</keyword>
<feature type="compositionally biased region" description="Polar residues" evidence="1">
    <location>
        <begin position="12"/>
        <end position="24"/>
    </location>
</feature>
<dbReference type="EMBL" id="SOGO01000044">
    <property type="protein sequence ID" value="TFC98848.1"/>
    <property type="molecule type" value="Genomic_DNA"/>
</dbReference>
<accession>A0ABY2J572</accession>
<name>A0ABY2J572_9MICO</name>
<dbReference type="Proteomes" id="UP000297851">
    <property type="component" value="Unassembled WGS sequence"/>
</dbReference>
<dbReference type="InterPro" id="IPR017592">
    <property type="entry name" value="Pilus_assmbl_Flp-typ_CpaB"/>
</dbReference>
<feature type="domain" description="Flp pilus assembly protein RcpC/CpaB" evidence="3">
    <location>
        <begin position="144"/>
        <end position="252"/>
    </location>
</feature>
<sequence>MGLHRRGVRTGRASTQRNQRQPNQVGAAMKTRLIGAILAIVLAIVGTVVLTGYVNGADARAADGAEFVSVYLVADEIPAGTEASAITDLITAKQIPALAAVPGRVTKLSDLEGLVADTALMPGEQLLESRWVTPATRAASGDVALPEGMQAVSIALPVERVVGGTIKPGDTVGVVISATIKGADGAEDTPISRQVFHKVLVTAVREGTSTPPADGADAAAEAAETVMVTLARPTADIQKLVWGKEFGSVWLTIEPKTADETGSAVVDGSVVFQ</sequence>
<evidence type="ECO:0000259" key="3">
    <source>
        <dbReference type="Pfam" id="PF16976"/>
    </source>
</evidence>
<keyword evidence="5" id="KW-1185">Reference proteome</keyword>
<dbReference type="NCBIfam" id="TIGR03177">
    <property type="entry name" value="pilus_cpaB"/>
    <property type="match status" value="1"/>
</dbReference>
<dbReference type="InterPro" id="IPR031571">
    <property type="entry name" value="RcpC_dom"/>
</dbReference>
<evidence type="ECO:0000313" key="5">
    <source>
        <dbReference type="Proteomes" id="UP000297851"/>
    </source>
</evidence>
<evidence type="ECO:0000256" key="1">
    <source>
        <dbReference type="SAM" id="MobiDB-lite"/>
    </source>
</evidence>